<proteinExistence type="predicted"/>
<name>A0ABN9V9N1_9DINO</name>
<dbReference type="Proteomes" id="UP001189429">
    <property type="component" value="Unassembled WGS sequence"/>
</dbReference>
<sequence length="303" mass="31545">MVRAVVKNTFVELEAEEGDEGAEGLPAGRRARCQSLGAGRPGLRAGGGGAVPSAVVLLGSLNRLLRAGAPAEEGPSVGELRELQRRLFELTSRKPPGGGGLAGSRGVPSSGSLSTMAPGEEEATTPPLSARGQARGRRVCGSGKQAASPAGGGAGGARAAGAGASREVPRCPSLADEFSRSNQKGPITTLMIRNIPSRHSQGDLARELDELGLAGSYDFLHAPVDKGTMCNLGYLFVNFVSEEWAKRCTRVCHGYRFQKYGNRAARSKIAAVSVARIQGLEANRRYYESSRVRGGPRCAGTSA</sequence>
<dbReference type="InterPro" id="IPR035979">
    <property type="entry name" value="RBD_domain_sf"/>
</dbReference>
<feature type="region of interest" description="Disordered" evidence="1">
    <location>
        <begin position="91"/>
        <end position="165"/>
    </location>
</feature>
<dbReference type="SUPFAM" id="SSF54928">
    <property type="entry name" value="RNA-binding domain, RBD"/>
    <property type="match status" value="1"/>
</dbReference>
<dbReference type="Gene3D" id="3.30.70.330">
    <property type="match status" value="1"/>
</dbReference>
<dbReference type="InterPro" id="IPR007201">
    <property type="entry name" value="Mei2-like_Rrm_C"/>
</dbReference>
<accession>A0ABN9V9N1</accession>
<gene>
    <name evidence="3" type="ORF">PCOR1329_LOCUS55956</name>
</gene>
<evidence type="ECO:0000259" key="2">
    <source>
        <dbReference type="Pfam" id="PF04059"/>
    </source>
</evidence>
<evidence type="ECO:0000313" key="3">
    <source>
        <dbReference type="EMBL" id="CAK0869689.1"/>
    </source>
</evidence>
<keyword evidence="4" id="KW-1185">Reference proteome</keyword>
<feature type="domain" description="Mei2-like C-terminal RNA recognition motif" evidence="2">
    <location>
        <begin position="188"/>
        <end position="282"/>
    </location>
</feature>
<comment type="caution">
    <text evidence="3">The sequence shown here is derived from an EMBL/GenBank/DDBJ whole genome shotgun (WGS) entry which is preliminary data.</text>
</comment>
<organism evidence="3 4">
    <name type="scientific">Prorocentrum cordatum</name>
    <dbReference type="NCBI Taxonomy" id="2364126"/>
    <lineage>
        <taxon>Eukaryota</taxon>
        <taxon>Sar</taxon>
        <taxon>Alveolata</taxon>
        <taxon>Dinophyceae</taxon>
        <taxon>Prorocentrales</taxon>
        <taxon>Prorocentraceae</taxon>
        <taxon>Prorocentrum</taxon>
    </lineage>
</organism>
<dbReference type="InterPro" id="IPR012677">
    <property type="entry name" value="Nucleotide-bd_a/b_plait_sf"/>
</dbReference>
<dbReference type="EMBL" id="CAUYUJ010016872">
    <property type="protein sequence ID" value="CAK0869689.1"/>
    <property type="molecule type" value="Genomic_DNA"/>
</dbReference>
<dbReference type="Pfam" id="PF04059">
    <property type="entry name" value="RRM_2"/>
    <property type="match status" value="1"/>
</dbReference>
<protein>
    <recommendedName>
        <fullName evidence="2">Mei2-like C-terminal RNA recognition motif domain-containing protein</fullName>
    </recommendedName>
</protein>
<evidence type="ECO:0000256" key="1">
    <source>
        <dbReference type="SAM" id="MobiDB-lite"/>
    </source>
</evidence>
<reference evidence="3" key="1">
    <citation type="submission" date="2023-10" db="EMBL/GenBank/DDBJ databases">
        <authorList>
            <person name="Chen Y."/>
            <person name="Shah S."/>
            <person name="Dougan E. K."/>
            <person name="Thang M."/>
            <person name="Chan C."/>
        </authorList>
    </citation>
    <scope>NUCLEOTIDE SEQUENCE [LARGE SCALE GENOMIC DNA]</scope>
</reference>
<evidence type="ECO:0000313" key="4">
    <source>
        <dbReference type="Proteomes" id="UP001189429"/>
    </source>
</evidence>